<evidence type="ECO:0000259" key="6">
    <source>
        <dbReference type="Pfam" id="PF00501"/>
    </source>
</evidence>
<evidence type="ECO:0000256" key="5">
    <source>
        <dbReference type="ARBA" id="ARBA00023098"/>
    </source>
</evidence>
<dbReference type="CDD" id="cd05907">
    <property type="entry name" value="VL_LC_FACS_like"/>
    <property type="match status" value="1"/>
</dbReference>
<keyword evidence="5" id="KW-0443">Lipid metabolism</keyword>
<dbReference type="PROSITE" id="PS00455">
    <property type="entry name" value="AMP_BINDING"/>
    <property type="match status" value="1"/>
</dbReference>
<evidence type="ECO:0000259" key="7">
    <source>
        <dbReference type="Pfam" id="PF07993"/>
    </source>
</evidence>
<dbReference type="GO" id="GO:0004467">
    <property type="term" value="F:long-chain fatty acid-CoA ligase activity"/>
    <property type="evidence" value="ECO:0007669"/>
    <property type="project" value="TreeGrafter"/>
</dbReference>
<evidence type="ECO:0000256" key="1">
    <source>
        <dbReference type="ARBA" id="ARBA00022450"/>
    </source>
</evidence>
<dbReference type="GO" id="GO:0016020">
    <property type="term" value="C:membrane"/>
    <property type="evidence" value="ECO:0007669"/>
    <property type="project" value="TreeGrafter"/>
</dbReference>
<reference evidence="8" key="1">
    <citation type="submission" date="2022-12" db="EMBL/GenBank/DDBJ databases">
        <title>Reclassification of two methanogenic archaea species isolated from the Kolyma lowland permafrost.</title>
        <authorList>
            <person name="Trubitsyn V.E."/>
            <person name="Rivkina E.M."/>
            <person name="Shcherbakova V.A."/>
        </authorList>
    </citation>
    <scope>NUCLEOTIDE SEQUENCE</scope>
    <source>
        <strain evidence="8">M2</strain>
        <strain evidence="9">MK4</strain>
    </source>
</reference>
<dbReference type="Pfam" id="PF00501">
    <property type="entry name" value="AMP-binding"/>
    <property type="match status" value="1"/>
</dbReference>
<dbReference type="Proteomes" id="UP001074446">
    <property type="component" value="Unassembled WGS sequence"/>
</dbReference>
<organism evidence="8 10">
    <name type="scientific">Methanobacterium veterum</name>
    <dbReference type="NCBI Taxonomy" id="408577"/>
    <lineage>
        <taxon>Archaea</taxon>
        <taxon>Methanobacteriati</taxon>
        <taxon>Methanobacteriota</taxon>
        <taxon>Methanomada group</taxon>
        <taxon>Methanobacteria</taxon>
        <taxon>Methanobacteriales</taxon>
        <taxon>Methanobacteriaceae</taxon>
        <taxon>Methanobacterium</taxon>
    </lineage>
</organism>
<dbReference type="Pfam" id="PF23562">
    <property type="entry name" value="AMP-binding_C_3"/>
    <property type="match status" value="1"/>
</dbReference>
<feature type="domain" description="AMP-dependent synthetase/ligase" evidence="6">
    <location>
        <begin position="404"/>
        <end position="767"/>
    </location>
</feature>
<dbReference type="Gene3D" id="3.40.50.12780">
    <property type="entry name" value="N-terminal domain of ligase-like"/>
    <property type="match status" value="1"/>
</dbReference>
<evidence type="ECO:0000313" key="10">
    <source>
        <dbReference type="Proteomes" id="UP001068021"/>
    </source>
</evidence>
<dbReference type="PANTHER" id="PTHR43272">
    <property type="entry name" value="LONG-CHAIN-FATTY-ACID--COA LIGASE"/>
    <property type="match status" value="1"/>
</dbReference>
<evidence type="ECO:0000313" key="9">
    <source>
        <dbReference type="EMBL" id="MCZ3371702.1"/>
    </source>
</evidence>
<dbReference type="Pfam" id="PF07993">
    <property type="entry name" value="NAD_binding_4"/>
    <property type="match status" value="1"/>
</dbReference>
<dbReference type="InterPro" id="IPR000873">
    <property type="entry name" value="AMP-dep_synth/lig_dom"/>
</dbReference>
<sequence>MESENMNKVVLLTGANGFLGTQVALRLLRSYNYKIIALIRGNDKQHATNRLSRAWWEFPELLDELGNRIHVLNGDITRTELGIENQEYKNLIQTVTHIIHTAADWKLKSSLEELQKINVHGTENMLKLAQLAHEDHGLERFSHVSTAYVAGGKKGVVSEDSLTSKYGFLSDYEKTKFESEVLVRKSGFEVSIFRPSMIVGDSSTGYIKTFNTVYVPLRLYLSGKLKIIPVSRSMKINLVPVDYVADSIVKLTFDREAVNKTFHLTAPVESLPTLEELIEFVRKWSDENMDIKISTPIYMPLNTSLLQKISSNAYLFGKGTGKLLETVNTLSPYFNENREYLRDNAGEIMGPYRYKWQNFLPKLLEFAVYHGFLHRSDRTVHEQVLFRLQRNSRPVKYYDIVKGEIKESSATDIYQNIISASKALQSMGVNKGDKVAVAGYNSTKYLILDIAIGIIGAVSVPIYYTSPLNEIKEILDDSSAKILFAGTPQILDDLKEFDAHISVIALCRQSINNSSQIVSWEEFLKKGETINKMIDVPLNFDDTATIRYTSGTTGKPRGVMFTHGNLRWMAEFIASMPLWKNRTGEISYLSFLPMNHVVEGIMGTYAPYYAPASLNLYFLENFHDLEESLQKVRPNVFFSVPRFYEKVWCNVLESKIGQIYLNSSGILKTVLGKLIRREILKRAGLDRCAQLIVGSAPVSDELLKYYHELGIEVHNAYGLTEAPLITINRVGKNRIGTVGKPLPDTYIKIDGDGEILINGPQVMSGYFKDDSDSLEDGWLHTGDLGYETPEDSLVITGRRKEVLVNSYGKTISPLKIEVMLKNISGIEEAMVIGDGKPYCSAFLWAESNLEGIDEAISEINTQLSRPEEIKKWVVLNNDLSIGTDLTANLKLKRKSISKRYEDIINFIYGSGTKPDSILHFGSIGVDL</sequence>
<evidence type="ECO:0000313" key="8">
    <source>
        <dbReference type="EMBL" id="MCZ3366070.1"/>
    </source>
</evidence>
<gene>
    <name evidence="9" type="ORF">O3H35_03560</name>
    <name evidence="8" type="ORF">O3H54_09285</name>
</gene>
<keyword evidence="4" id="KW-0276">Fatty acid metabolism</keyword>
<keyword evidence="10" id="KW-1185">Reference proteome</keyword>
<dbReference type="EMBL" id="JAPVER010000020">
    <property type="protein sequence ID" value="MCZ3366070.1"/>
    <property type="molecule type" value="Genomic_DNA"/>
</dbReference>
<dbReference type="InterPro" id="IPR013120">
    <property type="entry name" value="FAR_NAD-bd"/>
</dbReference>
<dbReference type="InterPro" id="IPR020845">
    <property type="entry name" value="AMP-binding_CS"/>
</dbReference>
<dbReference type="InterPro" id="IPR042099">
    <property type="entry name" value="ANL_N_sf"/>
</dbReference>
<dbReference type="RefSeq" id="WP_245611172.1">
    <property type="nucleotide sequence ID" value="NZ_JAPVER010000020.1"/>
</dbReference>
<evidence type="ECO:0000256" key="4">
    <source>
        <dbReference type="ARBA" id="ARBA00022832"/>
    </source>
</evidence>
<dbReference type="SUPFAM" id="SSF56801">
    <property type="entry name" value="Acetyl-CoA synthetase-like"/>
    <property type="match status" value="1"/>
</dbReference>
<evidence type="ECO:0000256" key="3">
    <source>
        <dbReference type="ARBA" id="ARBA00022598"/>
    </source>
</evidence>
<keyword evidence="1" id="KW-0596">Phosphopantetheine</keyword>
<dbReference type="AlphaFoldDB" id="A0A9E5DLW1"/>
<feature type="domain" description="Thioester reductase (TE)" evidence="7">
    <location>
        <begin position="12"/>
        <end position="248"/>
    </location>
</feature>
<keyword evidence="3" id="KW-0436">Ligase</keyword>
<evidence type="ECO:0000256" key="2">
    <source>
        <dbReference type="ARBA" id="ARBA00022553"/>
    </source>
</evidence>
<dbReference type="EMBL" id="JAPVES010000025">
    <property type="protein sequence ID" value="MCZ3371702.1"/>
    <property type="molecule type" value="Genomic_DNA"/>
</dbReference>
<accession>A0A9E5DLW1</accession>
<protein>
    <submittedName>
        <fullName evidence="8">AMP-binding protein</fullName>
    </submittedName>
</protein>
<keyword evidence="2" id="KW-0597">Phosphoprotein</keyword>
<dbReference type="Gene3D" id="3.40.50.720">
    <property type="entry name" value="NAD(P)-binding Rossmann-like Domain"/>
    <property type="match status" value="1"/>
</dbReference>
<dbReference type="SUPFAM" id="SSF51735">
    <property type="entry name" value="NAD(P)-binding Rossmann-fold domains"/>
    <property type="match status" value="1"/>
</dbReference>
<proteinExistence type="predicted"/>
<dbReference type="InterPro" id="IPR036291">
    <property type="entry name" value="NAD(P)-bd_dom_sf"/>
</dbReference>
<dbReference type="Proteomes" id="UP001068021">
    <property type="component" value="Unassembled WGS sequence"/>
</dbReference>
<comment type="caution">
    <text evidence="8">The sequence shown here is derived from an EMBL/GenBank/DDBJ whole genome shotgun (WGS) entry which is preliminary data.</text>
</comment>
<name>A0A9E5DLW1_9EURY</name>
<dbReference type="PANTHER" id="PTHR43272:SF32">
    <property type="entry name" value="AMP-DEPENDENT SYNTHETASE_LIGASE DOMAIN-CONTAINING PROTEIN"/>
    <property type="match status" value="1"/>
</dbReference>